<feature type="domain" description="Glycosyltransferase 2-like" evidence="1">
    <location>
        <begin position="435"/>
        <end position="578"/>
    </location>
</feature>
<evidence type="ECO:0000259" key="1">
    <source>
        <dbReference type="Pfam" id="PF00535"/>
    </source>
</evidence>
<keyword evidence="3" id="KW-1185">Reference proteome</keyword>
<gene>
    <name evidence="2" type="ORF">R9Z33_00865</name>
</gene>
<dbReference type="InterPro" id="IPR001173">
    <property type="entry name" value="Glyco_trans_2-like"/>
</dbReference>
<keyword evidence="2" id="KW-0328">Glycosyltransferase</keyword>
<dbReference type="CDD" id="cd00761">
    <property type="entry name" value="Glyco_tranf_GTA_type"/>
    <property type="match status" value="1"/>
</dbReference>
<name>A0ABZ0PI92_9PROT</name>
<dbReference type="RefSeq" id="WP_318649407.1">
    <property type="nucleotide sequence ID" value="NZ_CP137852.1"/>
</dbReference>
<dbReference type="Proteomes" id="UP001305521">
    <property type="component" value="Chromosome"/>
</dbReference>
<accession>A0ABZ0PI92</accession>
<keyword evidence="2" id="KW-0808">Transferase</keyword>
<dbReference type="PANTHER" id="PTHR43179:SF7">
    <property type="entry name" value="RHAMNOSYLTRANSFERASE WBBL"/>
    <property type="match status" value="1"/>
</dbReference>
<reference evidence="2 3" key="1">
    <citation type="submission" date="2023-11" db="EMBL/GenBank/DDBJ databases">
        <title>Arctic aerobic anoxygenic photoheterotroph Sediminicoccus rosea KRV36 adapts its photosynthesis to long days of polar summer.</title>
        <authorList>
            <person name="Tomasch J."/>
            <person name="Kopejtka K."/>
            <person name="Bily T."/>
            <person name="Gardiner A.T."/>
            <person name="Gardian Z."/>
            <person name="Shivaramu S."/>
            <person name="Koblizek M."/>
            <person name="Engelhardt F."/>
            <person name="Kaftan D."/>
        </authorList>
    </citation>
    <scope>NUCLEOTIDE SEQUENCE [LARGE SCALE GENOMIC DNA]</scope>
    <source>
        <strain evidence="2 3">R-30</strain>
    </source>
</reference>
<dbReference type="EMBL" id="CP137852">
    <property type="protein sequence ID" value="WPB85438.1"/>
    <property type="molecule type" value="Genomic_DNA"/>
</dbReference>
<evidence type="ECO:0000313" key="2">
    <source>
        <dbReference type="EMBL" id="WPB85438.1"/>
    </source>
</evidence>
<organism evidence="2 3">
    <name type="scientific">Sediminicoccus rosea</name>
    <dbReference type="NCBI Taxonomy" id="1225128"/>
    <lineage>
        <taxon>Bacteria</taxon>
        <taxon>Pseudomonadati</taxon>
        <taxon>Pseudomonadota</taxon>
        <taxon>Alphaproteobacteria</taxon>
        <taxon>Acetobacterales</taxon>
        <taxon>Roseomonadaceae</taxon>
        <taxon>Sediminicoccus</taxon>
    </lineage>
</organism>
<sequence length="683" mass="71892">MPETLHPPLAQSLRFSPRAVARSESANYHQGEDIRLHLVVRGHEGRPCLIVNDCLGGQWGEELRLPLTPEEALSPTVEVAFTGAGILIRILGEAPVAFRPGNGPPQSLLPRHGPDITVGPAELPAESAAAPAPVLGDGVIEAAASLPGTGHRLLVIRLADAALEAALVQAPAPMRLRDAGGAGTAAPASFCALPGGGLLAAIASAGEGAVTGAELLPAGRPPLHLAPARDQAEAPRPMPAEFVTRLATAQGPAKREMERLLARGFTGRDTLSWLSAPVRMRVARCLRTPEGLLLQGWLHDPQGAVTTIRLRAGEQAWPLKPGAWLDTMAWDGEGGRGFLARAPVPVKLGEAWLDITLANGESGTLPLPPPEAADLAALRAILAEAGAIPEAALDHAFGSVLGQPLVALNRHRLARPMAVEEHAFGTPPAAPRASLVIPLHGRLDMMAAQMALFTACGMERDEVIFVLDDPPRRAAALGLAQSAFDRFGLPLRLVVPAAARGFGPASNLGMRHAKGEVVVFLNADAFPQGTDWLDLLVGAVAEPSVGAAGARLLYPDGSLQHGGMQMEPGPGGWLFPEHPGKGLRPPPAAAGLRDVEALTGACLALRRAVAERFGGFDEDYVIGDFEDADLSARLAEAGLRRVMVDAATLVHLERQSQGRADEQAGRWNLTLLNAWTYNHRWKR</sequence>
<proteinExistence type="predicted"/>
<dbReference type="PANTHER" id="PTHR43179">
    <property type="entry name" value="RHAMNOSYLTRANSFERASE WBBL"/>
    <property type="match status" value="1"/>
</dbReference>
<evidence type="ECO:0000313" key="3">
    <source>
        <dbReference type="Proteomes" id="UP001305521"/>
    </source>
</evidence>
<dbReference type="GO" id="GO:0016757">
    <property type="term" value="F:glycosyltransferase activity"/>
    <property type="evidence" value="ECO:0007669"/>
    <property type="project" value="UniProtKB-KW"/>
</dbReference>
<dbReference type="SUPFAM" id="SSF53448">
    <property type="entry name" value="Nucleotide-diphospho-sugar transferases"/>
    <property type="match status" value="1"/>
</dbReference>
<protein>
    <submittedName>
        <fullName evidence="2">Glycosyltransferase</fullName>
        <ecNumber evidence="2">2.4.-.-</ecNumber>
    </submittedName>
</protein>
<dbReference type="Gene3D" id="3.90.550.10">
    <property type="entry name" value="Spore Coat Polysaccharide Biosynthesis Protein SpsA, Chain A"/>
    <property type="match status" value="1"/>
</dbReference>
<dbReference type="EC" id="2.4.-.-" evidence="2"/>
<dbReference type="Pfam" id="PF00535">
    <property type="entry name" value="Glycos_transf_2"/>
    <property type="match status" value="1"/>
</dbReference>
<dbReference type="InterPro" id="IPR029044">
    <property type="entry name" value="Nucleotide-diphossugar_trans"/>
</dbReference>